<evidence type="ECO:0000259" key="3">
    <source>
        <dbReference type="Pfam" id="PF25944"/>
    </source>
</evidence>
<dbReference type="SUPFAM" id="SSF111369">
    <property type="entry name" value="HlyD-like secretion proteins"/>
    <property type="match status" value="1"/>
</dbReference>
<dbReference type="InterPro" id="IPR058637">
    <property type="entry name" value="YknX-like_C"/>
</dbReference>
<comment type="similarity">
    <text evidence="1">Belongs to the membrane fusion protein (MFP) (TC 8.A.1) family.</text>
</comment>
<dbReference type="KEGG" id="camy:CSUIS_1568"/>
<evidence type="ECO:0000313" key="5">
    <source>
        <dbReference type="EMBL" id="ARR01346.1"/>
    </source>
</evidence>
<dbReference type="GO" id="GO:0022857">
    <property type="term" value="F:transmembrane transporter activity"/>
    <property type="evidence" value="ECO:0007669"/>
    <property type="project" value="InterPro"/>
</dbReference>
<protein>
    <submittedName>
        <fullName evidence="5">Multidrug efflux system CmeABC, periplasmic fusion protein CmeA</fullName>
    </submittedName>
</protein>
<evidence type="ECO:0000259" key="4">
    <source>
        <dbReference type="Pfam" id="PF25989"/>
    </source>
</evidence>
<evidence type="ECO:0000259" key="2">
    <source>
        <dbReference type="Pfam" id="PF25917"/>
    </source>
</evidence>
<dbReference type="InterPro" id="IPR058625">
    <property type="entry name" value="MdtA-like_BSH"/>
</dbReference>
<accession>A0A1X9SYT8</accession>
<dbReference type="PANTHER" id="PTHR30158">
    <property type="entry name" value="ACRA/E-RELATED COMPONENT OF DRUG EFFLUX TRANSPORTER"/>
    <property type="match status" value="1"/>
</dbReference>
<feature type="domain" description="Multidrug resistance protein MdtA-like barrel-sandwich hybrid" evidence="2">
    <location>
        <begin position="63"/>
        <end position="184"/>
    </location>
</feature>
<dbReference type="PROSITE" id="PS51257">
    <property type="entry name" value="PROKAR_LIPOPROTEIN"/>
    <property type="match status" value="1"/>
</dbReference>
<gene>
    <name evidence="5" type="primary">cmeA</name>
    <name evidence="5" type="ORF">CSUIS_1568</name>
</gene>
<dbReference type="STRING" id="1660073.CSUIS_1568"/>
<dbReference type="Gene3D" id="1.10.287.470">
    <property type="entry name" value="Helix hairpin bin"/>
    <property type="match status" value="1"/>
</dbReference>
<evidence type="ECO:0000256" key="1">
    <source>
        <dbReference type="ARBA" id="ARBA00009477"/>
    </source>
</evidence>
<name>A0A1X9SYT8_9BACT</name>
<proteinExistence type="inferred from homology"/>
<dbReference type="InterPro" id="IPR058626">
    <property type="entry name" value="MdtA-like_b-barrel"/>
</dbReference>
<feature type="domain" description="YknX-like C-terminal permuted SH3-like" evidence="4">
    <location>
        <begin position="284"/>
        <end position="350"/>
    </location>
</feature>
<dbReference type="Gene3D" id="2.40.50.100">
    <property type="match status" value="1"/>
</dbReference>
<dbReference type="GO" id="GO:0030313">
    <property type="term" value="C:cell envelope"/>
    <property type="evidence" value="ECO:0007669"/>
    <property type="project" value="UniProtKB-SubCell"/>
</dbReference>
<dbReference type="Pfam" id="PF25917">
    <property type="entry name" value="BSH_RND"/>
    <property type="match status" value="1"/>
</dbReference>
<dbReference type="EMBL" id="CP018789">
    <property type="protein sequence ID" value="ARR01346.1"/>
    <property type="molecule type" value="Genomic_DNA"/>
</dbReference>
<dbReference type="GO" id="GO:0046677">
    <property type="term" value="P:response to antibiotic"/>
    <property type="evidence" value="ECO:0007669"/>
    <property type="project" value="TreeGrafter"/>
</dbReference>
<dbReference type="GO" id="GO:0005886">
    <property type="term" value="C:plasma membrane"/>
    <property type="evidence" value="ECO:0007669"/>
    <property type="project" value="TreeGrafter"/>
</dbReference>
<evidence type="ECO:0000313" key="6">
    <source>
        <dbReference type="Proteomes" id="UP000194260"/>
    </source>
</evidence>
<dbReference type="Gene3D" id="2.40.420.20">
    <property type="match status" value="1"/>
</dbReference>
<dbReference type="Pfam" id="PF25944">
    <property type="entry name" value="Beta-barrel_RND"/>
    <property type="match status" value="1"/>
</dbReference>
<organism evidence="5 6">
    <name type="scientific">Campylobacter porcelli</name>
    <dbReference type="NCBI Taxonomy" id="1660073"/>
    <lineage>
        <taxon>Bacteria</taxon>
        <taxon>Pseudomonadati</taxon>
        <taxon>Campylobacterota</taxon>
        <taxon>Epsilonproteobacteria</taxon>
        <taxon>Campylobacterales</taxon>
        <taxon>Campylobacteraceae</taxon>
        <taxon>Campylobacter</taxon>
    </lineage>
</organism>
<dbReference type="AlphaFoldDB" id="A0A1X9SYT8"/>
<feature type="domain" description="Multidrug resistance protein MdtA-like beta-barrel" evidence="3">
    <location>
        <begin position="193"/>
        <end position="275"/>
    </location>
</feature>
<dbReference type="Pfam" id="PF25989">
    <property type="entry name" value="YknX_C"/>
    <property type="match status" value="1"/>
</dbReference>
<dbReference type="InterPro" id="IPR006143">
    <property type="entry name" value="RND_pump_MFP"/>
</dbReference>
<sequence length="357" mass="38866">MNKLGRILALGFTALMMVSCSDSKKNSTQQTAPALPVSVLVAKMGDIPITLEFNGQVVSDMDVIIKGKVVGSIEKQFFTPGSTIKQGEKLYQIDEAKYRANYNEKLATYKNAKAQYDRAVILRSKNAISAKEFDASSSAYGSALANLNNAKVDLDYSVVRAPFDGVIGDTLKDVGSYVSATDNDLVRITRLNPIFVEFGISDTDKLNIDEKSASGQWKQLDSKVEIRLSNGNEYNGTINFIDSVIDQNSGTIKAKAKFDNNQTQIRPGVFAAVKVHGFYQKNGFKIPQIAVLQDLVNPFVYVVQDGKVVKKAIKIASQDAISVVISSGLEDGDKVVLDNFKKIKDGSLVQIVATKGE</sequence>
<dbReference type="RefSeq" id="WP_086298421.1">
    <property type="nucleotide sequence ID" value="NZ_CP018789.1"/>
</dbReference>
<dbReference type="NCBIfam" id="TIGR01730">
    <property type="entry name" value="RND_mfp"/>
    <property type="match status" value="1"/>
</dbReference>
<dbReference type="Gene3D" id="2.40.30.170">
    <property type="match status" value="1"/>
</dbReference>
<dbReference type="Proteomes" id="UP000194260">
    <property type="component" value="Chromosome"/>
</dbReference>
<reference evidence="6" key="1">
    <citation type="journal article" date="2017" name="Genome Biol. Evol.">
        <title>Comparative Genomic Analysis Identifies a Campylobacter Clade Deficient in Selenium Metabolism.</title>
        <authorList>
            <person name="Miller W.G."/>
            <person name="Yee E."/>
            <person name="Lopes B.S."/>
            <person name="Chapman M.H."/>
            <person name="Huynh S."/>
            <person name="Bono J.L."/>
            <person name="Parker C.T."/>
            <person name="Strachan N.J.C."/>
            <person name="Forbes K.J."/>
        </authorList>
    </citation>
    <scope>NUCLEOTIDE SEQUENCE [LARGE SCALE GENOMIC DNA]</scope>
    <source>
        <strain evidence="6">RM6137</strain>
    </source>
</reference>